<evidence type="ECO:0000259" key="2">
    <source>
        <dbReference type="PROSITE" id="PS50296"/>
    </source>
</evidence>
<feature type="compositionally biased region" description="Polar residues" evidence="1">
    <location>
        <begin position="398"/>
        <end position="416"/>
    </location>
</feature>
<protein>
    <recommendedName>
        <fullName evidence="2">SUI1 domain-containing protein</fullName>
    </recommendedName>
</protein>
<dbReference type="OrthoDB" id="199771at2759"/>
<dbReference type="Proteomes" id="UP000316270">
    <property type="component" value="Chromosome 16"/>
</dbReference>
<dbReference type="GO" id="GO:0001731">
    <property type="term" value="P:formation of translation preinitiation complex"/>
    <property type="evidence" value="ECO:0007669"/>
    <property type="project" value="InterPro"/>
</dbReference>
<proteinExistence type="predicted"/>
<evidence type="ECO:0000313" key="3">
    <source>
        <dbReference type="EMBL" id="QDS77004.1"/>
    </source>
</evidence>
<dbReference type="InterPro" id="IPR048248">
    <property type="entry name" value="PUA_eIF2d-like"/>
</dbReference>
<dbReference type="SUPFAM" id="SSF88697">
    <property type="entry name" value="PUA domain-like"/>
    <property type="match status" value="1"/>
</dbReference>
<reference evidence="3 4" key="1">
    <citation type="submission" date="2019-07" db="EMBL/GenBank/DDBJ databases">
        <title>Finished genome of Venturia effusa.</title>
        <authorList>
            <person name="Young C.A."/>
            <person name="Cox M.P."/>
            <person name="Ganley A.R.D."/>
            <person name="David W.J."/>
        </authorList>
    </citation>
    <scope>NUCLEOTIDE SEQUENCE [LARGE SCALE GENOMIC DNA]</scope>
    <source>
        <strain evidence="4">albino</strain>
    </source>
</reference>
<dbReference type="InterPro" id="IPR039759">
    <property type="entry name" value="eIF2D_SUI1"/>
</dbReference>
<feature type="region of interest" description="Disordered" evidence="1">
    <location>
        <begin position="396"/>
        <end position="416"/>
    </location>
</feature>
<dbReference type="EMBL" id="CP042200">
    <property type="protein sequence ID" value="QDS77004.1"/>
    <property type="molecule type" value="Genomic_DNA"/>
</dbReference>
<dbReference type="Pfam" id="PF26292">
    <property type="entry name" value="PUA_elF2D"/>
    <property type="match status" value="1"/>
</dbReference>
<dbReference type="STRING" id="50376.A0A517LN10"/>
<dbReference type="GO" id="GO:0003743">
    <property type="term" value="F:translation initiation factor activity"/>
    <property type="evidence" value="ECO:0007669"/>
    <property type="project" value="InterPro"/>
</dbReference>
<dbReference type="Gene3D" id="3.10.400.20">
    <property type="match status" value="1"/>
</dbReference>
<dbReference type="PROSITE" id="PS50296">
    <property type="entry name" value="SUI1"/>
    <property type="match status" value="1"/>
</dbReference>
<dbReference type="Gene3D" id="3.30.780.10">
    <property type="entry name" value="SUI1-like domain"/>
    <property type="match status" value="1"/>
</dbReference>
<dbReference type="SUPFAM" id="SSF47592">
    <property type="entry name" value="SWIB/MDM2 domain"/>
    <property type="match status" value="1"/>
</dbReference>
<evidence type="ECO:0000313" key="4">
    <source>
        <dbReference type="Proteomes" id="UP000316270"/>
    </source>
</evidence>
<dbReference type="PROSITE" id="PS50890">
    <property type="entry name" value="PUA"/>
    <property type="match status" value="1"/>
</dbReference>
<name>A0A517LN10_9PEZI</name>
<dbReference type="AlphaFoldDB" id="A0A517LN10"/>
<gene>
    <name evidence="3" type="ORF">FKW77_006114</name>
</gene>
<feature type="region of interest" description="Disordered" evidence="1">
    <location>
        <begin position="244"/>
        <end position="278"/>
    </location>
</feature>
<dbReference type="Pfam" id="PF01253">
    <property type="entry name" value="SUI1"/>
    <property type="match status" value="1"/>
</dbReference>
<dbReference type="InterPro" id="IPR036877">
    <property type="entry name" value="SUI1_dom_sf"/>
</dbReference>
<sequence length="634" mass="69441">MFKKKPNIKPLAPLRSSDRRKTADAIIKDLDLDVKATEDGANDEEKAAAIAARAALRNSLLPDNAQSARFTTTHGPDLKQVSGTVYVGSHGEEQRILWVKIEERMYPTVYTLWHNPGILPLLHTHEIVITKLQGGADLMIPGLAGGPPFPEGAKKGAIVAVASASSPTVPLMVGVCEVDVSALGRVQGEKGHAVQNIHWSGDELWSWNATAGNGGREAPSELNGWCEDTDEVENLQAQTAALDLKDEEQETDGGVPLANSVDGRDELEGEDSTDGEMSTKEIDDAFRNAFLYGLHHHKRTNARQPNFGLEFPLNMSAVMATLIQPFLPIHTPKQATQLQIKKTSWKTMKKFIKSLDKDQIIKSKDQGKTEVVILDIDFDDPAVVNFVPYRLSKKEAAPTTNGGTVSEPSDSSDTSLGQTLKCVSLHKPKEKLAPLFENSQSDQRGFYLSSEIRDIVTTYIEHEQLVNLKNKRIISLNPFLANAVFDGTKGPQDKEVLAKGTVPRDMLIDRVIAGCSPYHIMQRTSSTQTETPKPKSGAPPKITIVLETRSGNKTVTKVSGLEAYYINPVPLAEELRKACAGSTSVERLQGSSPKNPVMEVMVQGPQKDVVTKALEKRGVEKKWIEVVDKTKKKK</sequence>
<dbReference type="InterPro" id="IPR057429">
    <property type="entry name" value="WH_eIF2D"/>
</dbReference>
<feature type="region of interest" description="Disordered" evidence="1">
    <location>
        <begin position="1"/>
        <end position="21"/>
    </location>
</feature>
<dbReference type="Pfam" id="PF25304">
    <property type="entry name" value="WHD_eIF2D"/>
    <property type="match status" value="1"/>
</dbReference>
<dbReference type="InterPro" id="IPR001950">
    <property type="entry name" value="SUI1"/>
</dbReference>
<dbReference type="CDD" id="cd11608">
    <property type="entry name" value="eIF2D_C"/>
    <property type="match status" value="1"/>
</dbReference>
<dbReference type="Pfam" id="PF26291">
    <property type="entry name" value="SWIB_eIF2D"/>
    <property type="match status" value="1"/>
</dbReference>
<dbReference type="CDD" id="cd21156">
    <property type="entry name" value="PUA_eIF2d-like"/>
    <property type="match status" value="1"/>
</dbReference>
<dbReference type="InterPro" id="IPR039757">
    <property type="entry name" value="EIF2D"/>
</dbReference>
<feature type="compositionally biased region" description="Acidic residues" evidence="1">
    <location>
        <begin position="265"/>
        <end position="274"/>
    </location>
</feature>
<dbReference type="InterPro" id="IPR058886">
    <property type="entry name" value="SWIB_eIF2D"/>
</dbReference>
<dbReference type="SUPFAM" id="SSF55159">
    <property type="entry name" value="eIF1-like"/>
    <property type="match status" value="1"/>
</dbReference>
<dbReference type="PANTHER" id="PTHR12217">
    <property type="entry name" value="EUKARYOTIC TRANSLATION INITIATION FACTOR 2D"/>
    <property type="match status" value="1"/>
</dbReference>
<dbReference type="InterPro" id="IPR015947">
    <property type="entry name" value="PUA-like_sf"/>
</dbReference>
<dbReference type="FunFam" id="3.30.780.10:FF:000008">
    <property type="entry name" value="eukaryotic translation initiation factor 2D"/>
    <property type="match status" value="1"/>
</dbReference>
<evidence type="ECO:0000256" key="1">
    <source>
        <dbReference type="SAM" id="MobiDB-lite"/>
    </source>
</evidence>
<organism evidence="3 4">
    <name type="scientific">Venturia effusa</name>
    <dbReference type="NCBI Taxonomy" id="50376"/>
    <lineage>
        <taxon>Eukaryota</taxon>
        <taxon>Fungi</taxon>
        <taxon>Dikarya</taxon>
        <taxon>Ascomycota</taxon>
        <taxon>Pezizomycotina</taxon>
        <taxon>Dothideomycetes</taxon>
        <taxon>Pleosporomycetidae</taxon>
        <taxon>Venturiales</taxon>
        <taxon>Venturiaceae</taxon>
        <taxon>Venturia</taxon>
    </lineage>
</organism>
<feature type="domain" description="SUI1" evidence="2">
    <location>
        <begin position="542"/>
        <end position="618"/>
    </location>
</feature>
<dbReference type="InterPro" id="IPR036885">
    <property type="entry name" value="SWIB_MDM2_dom_sf"/>
</dbReference>
<keyword evidence="4" id="KW-1185">Reference proteome</keyword>
<dbReference type="PANTHER" id="PTHR12217:SF4">
    <property type="entry name" value="EUKARYOTIC TRANSLATION INITIATION FACTOR 2D"/>
    <property type="match status" value="1"/>
</dbReference>
<accession>A0A517LN10</accession>